<sequence length="134" mass="15036">MKSARTAIRLSVIVACAMNLCACSHLSKEAEEIIGTYYNTELSQTDPVMELHKDAKCIIRAIKPGILTYSVDGKWNVENDSLIVTLDPESMTFEGDSTLIGRIPTRIAQKVVSYNDFSLQLETDGITYLYQRRK</sequence>
<protein>
    <recommendedName>
        <fullName evidence="4">Lipocalin-like domain-containing protein</fullName>
    </recommendedName>
</protein>
<feature type="signal peptide" evidence="1">
    <location>
        <begin position="1"/>
        <end position="17"/>
    </location>
</feature>
<evidence type="ECO:0000256" key="1">
    <source>
        <dbReference type="SAM" id="SignalP"/>
    </source>
</evidence>
<dbReference type="KEGG" id="ddb:E7747_00305"/>
<accession>A0A4P7VZA4</accession>
<feature type="chain" id="PRO_5020337126" description="Lipocalin-like domain-containing protein" evidence="1">
    <location>
        <begin position="18"/>
        <end position="134"/>
    </location>
</feature>
<evidence type="ECO:0000313" key="3">
    <source>
        <dbReference type="Proteomes" id="UP000297149"/>
    </source>
</evidence>
<name>A0A4P7VZA4_9BACT</name>
<dbReference type="AlphaFoldDB" id="A0A4P7VZA4"/>
<proteinExistence type="predicted"/>
<keyword evidence="1" id="KW-0732">Signal</keyword>
<dbReference type="EMBL" id="CP039396">
    <property type="protein sequence ID" value="QCD40891.1"/>
    <property type="molecule type" value="Genomic_DNA"/>
</dbReference>
<gene>
    <name evidence="2" type="ORF">E7747_00305</name>
</gene>
<organism evidence="2 3">
    <name type="scientific">Duncaniella dubosii</name>
    <dbReference type="NCBI Taxonomy" id="2518971"/>
    <lineage>
        <taxon>Bacteria</taxon>
        <taxon>Pseudomonadati</taxon>
        <taxon>Bacteroidota</taxon>
        <taxon>Bacteroidia</taxon>
        <taxon>Bacteroidales</taxon>
        <taxon>Muribaculaceae</taxon>
        <taxon>Duncaniella</taxon>
    </lineage>
</organism>
<keyword evidence="3" id="KW-1185">Reference proteome</keyword>
<evidence type="ECO:0008006" key="4">
    <source>
        <dbReference type="Google" id="ProtNLM"/>
    </source>
</evidence>
<evidence type="ECO:0000313" key="2">
    <source>
        <dbReference type="EMBL" id="QCD40891.1"/>
    </source>
</evidence>
<dbReference type="Proteomes" id="UP000297149">
    <property type="component" value="Chromosome"/>
</dbReference>
<reference evidence="3" key="1">
    <citation type="submission" date="2019-02" db="EMBL/GenBank/DDBJ databases">
        <title>Isolation and identification of novel species under the genus Muribaculum.</title>
        <authorList>
            <person name="Miyake S."/>
            <person name="Ding Y."/>
            <person name="Low A."/>
            <person name="Soh M."/>
            <person name="Seedorf H."/>
        </authorList>
    </citation>
    <scope>NUCLEOTIDE SEQUENCE [LARGE SCALE GENOMIC DNA]</scope>
    <source>
        <strain evidence="3">H5</strain>
    </source>
</reference>